<evidence type="ECO:0000256" key="2">
    <source>
        <dbReference type="ARBA" id="ARBA00022692"/>
    </source>
</evidence>
<organism evidence="8 9">
    <name type="scientific">Nakamurella aerolata</name>
    <dbReference type="NCBI Taxonomy" id="1656892"/>
    <lineage>
        <taxon>Bacteria</taxon>
        <taxon>Bacillati</taxon>
        <taxon>Actinomycetota</taxon>
        <taxon>Actinomycetes</taxon>
        <taxon>Nakamurellales</taxon>
        <taxon>Nakamurellaceae</taxon>
        <taxon>Nakamurella</taxon>
    </lineage>
</organism>
<feature type="domain" description="ABC-2 type transporter transmembrane" evidence="7">
    <location>
        <begin position="15"/>
        <end position="206"/>
    </location>
</feature>
<accession>A0A849ADT3</accession>
<dbReference type="GO" id="GO:0046677">
    <property type="term" value="P:response to antibiotic"/>
    <property type="evidence" value="ECO:0007669"/>
    <property type="project" value="UniProtKB-KW"/>
</dbReference>
<reference evidence="8 9" key="1">
    <citation type="submission" date="2020-05" db="EMBL/GenBank/DDBJ databases">
        <title>Nakamurella sp. DB0629 isolated from air conditioner.</title>
        <authorList>
            <person name="Kim D.H."/>
            <person name="Kim D.-U."/>
        </authorList>
    </citation>
    <scope>NUCLEOTIDE SEQUENCE [LARGE SCALE GENOMIC DNA]</scope>
    <source>
        <strain evidence="8 9">DB0629</strain>
    </source>
</reference>
<evidence type="ECO:0000313" key="8">
    <source>
        <dbReference type="EMBL" id="NNG36620.1"/>
    </source>
</evidence>
<dbReference type="AlphaFoldDB" id="A0A849ADT3"/>
<feature type="transmembrane region" description="Helical" evidence="6">
    <location>
        <begin position="175"/>
        <end position="202"/>
    </location>
</feature>
<sequence length="251" mass="26808">MSSRNAPRLGGFNATMLAIELRRLLRNRRSMIFAVLMPVVFYFVFRSQSFDAGGGNTAAFVAISLGVYAAMVSTASVSSGVSVERSQGWSRQLRITPLSGTAYIVSKILVAMVMGLVSMGLVYAIAAATGAQMSASAWVESFLLGWLGSMLMAAFGLMVGFLLPAENAMQVMGMALTLLAFAGGVFIPQTVFSTGFDLFARLTPMYGVTGLAHAPVLGWDHLGIWLLNIGAWAVIFVGAAVLLFRRDTKRV</sequence>
<dbReference type="PANTHER" id="PTHR43229">
    <property type="entry name" value="NODULATION PROTEIN J"/>
    <property type="match status" value="1"/>
</dbReference>
<keyword evidence="3 6" id="KW-1133">Transmembrane helix</keyword>
<evidence type="ECO:0000256" key="5">
    <source>
        <dbReference type="ARBA" id="ARBA00023251"/>
    </source>
</evidence>
<dbReference type="EMBL" id="JABEND010000007">
    <property type="protein sequence ID" value="NNG36620.1"/>
    <property type="molecule type" value="Genomic_DNA"/>
</dbReference>
<evidence type="ECO:0000256" key="3">
    <source>
        <dbReference type="ARBA" id="ARBA00022989"/>
    </source>
</evidence>
<evidence type="ECO:0000256" key="6">
    <source>
        <dbReference type="SAM" id="Phobius"/>
    </source>
</evidence>
<dbReference type="GO" id="GO:0140359">
    <property type="term" value="F:ABC-type transporter activity"/>
    <property type="evidence" value="ECO:0007669"/>
    <property type="project" value="InterPro"/>
</dbReference>
<evidence type="ECO:0000256" key="4">
    <source>
        <dbReference type="ARBA" id="ARBA00023136"/>
    </source>
</evidence>
<keyword evidence="9" id="KW-1185">Reference proteome</keyword>
<feature type="transmembrane region" description="Helical" evidence="6">
    <location>
        <begin position="222"/>
        <end position="244"/>
    </location>
</feature>
<keyword evidence="2 6" id="KW-0812">Transmembrane</keyword>
<proteinExistence type="predicted"/>
<dbReference type="InterPro" id="IPR051784">
    <property type="entry name" value="Nod_factor_ABC_transporter"/>
</dbReference>
<evidence type="ECO:0000256" key="1">
    <source>
        <dbReference type="ARBA" id="ARBA00004141"/>
    </source>
</evidence>
<dbReference type="InterPro" id="IPR013525">
    <property type="entry name" value="ABC2_TM"/>
</dbReference>
<dbReference type="GO" id="GO:0043190">
    <property type="term" value="C:ATP-binding cassette (ABC) transporter complex"/>
    <property type="evidence" value="ECO:0007669"/>
    <property type="project" value="InterPro"/>
</dbReference>
<evidence type="ECO:0000313" key="9">
    <source>
        <dbReference type="Proteomes" id="UP000562984"/>
    </source>
</evidence>
<comment type="caution">
    <text evidence="8">The sequence shown here is derived from an EMBL/GenBank/DDBJ whole genome shotgun (WGS) entry which is preliminary data.</text>
</comment>
<dbReference type="Pfam" id="PF01061">
    <property type="entry name" value="ABC2_membrane"/>
    <property type="match status" value="1"/>
</dbReference>
<feature type="transmembrane region" description="Helical" evidence="6">
    <location>
        <begin position="104"/>
        <end position="131"/>
    </location>
</feature>
<dbReference type="PANTHER" id="PTHR43229:SF6">
    <property type="entry name" value="ABC-TYPE MULTIDRUG TRANSPORT SYSTEM, PERMEASE COMPONENT"/>
    <property type="match status" value="1"/>
</dbReference>
<dbReference type="InterPro" id="IPR000412">
    <property type="entry name" value="ABC_2_transport"/>
</dbReference>
<keyword evidence="5" id="KW-0046">Antibiotic resistance</keyword>
<gene>
    <name evidence="8" type="ORF">HKD39_13060</name>
</gene>
<evidence type="ECO:0000259" key="7">
    <source>
        <dbReference type="Pfam" id="PF01061"/>
    </source>
</evidence>
<comment type="subcellular location">
    <subcellularLocation>
        <location evidence="1">Membrane</location>
        <topology evidence="1">Multi-pass membrane protein</topology>
    </subcellularLocation>
</comment>
<feature type="transmembrane region" description="Helical" evidence="6">
    <location>
        <begin position="143"/>
        <end position="163"/>
    </location>
</feature>
<dbReference type="PIRSF" id="PIRSF006648">
    <property type="entry name" value="DrrB"/>
    <property type="match status" value="1"/>
</dbReference>
<keyword evidence="4 6" id="KW-0472">Membrane</keyword>
<name>A0A849ADT3_9ACTN</name>
<feature type="transmembrane region" description="Helical" evidence="6">
    <location>
        <begin position="57"/>
        <end position="83"/>
    </location>
</feature>
<feature type="transmembrane region" description="Helical" evidence="6">
    <location>
        <begin position="30"/>
        <end position="45"/>
    </location>
</feature>
<dbReference type="Proteomes" id="UP000562984">
    <property type="component" value="Unassembled WGS sequence"/>
</dbReference>
<protein>
    <submittedName>
        <fullName evidence="8">ABC transporter permease</fullName>
    </submittedName>
</protein>